<dbReference type="Proteomes" id="UP000275256">
    <property type="component" value="Unassembled WGS sequence"/>
</dbReference>
<reference evidence="7 8" key="1">
    <citation type="submission" date="2018-10" db="EMBL/GenBank/DDBJ databases">
        <title>Tessaracoccus antarcticuss sp. nov., isolated from sediment.</title>
        <authorList>
            <person name="Zhou L.Y."/>
            <person name="Du Z.J."/>
        </authorList>
    </citation>
    <scope>NUCLEOTIDE SEQUENCE [LARGE SCALE GENOMIC DNA]</scope>
    <source>
        <strain evidence="7 8">JDX10</strain>
    </source>
</reference>
<dbReference type="CDD" id="cd13586">
    <property type="entry name" value="PBP2_Maltose_binding_like"/>
    <property type="match status" value="1"/>
</dbReference>
<dbReference type="GO" id="GO:0015768">
    <property type="term" value="P:maltose transport"/>
    <property type="evidence" value="ECO:0007669"/>
    <property type="project" value="TreeGrafter"/>
</dbReference>
<keyword evidence="2" id="KW-0813">Transport</keyword>
<keyword evidence="3" id="KW-0762">Sugar transport</keyword>
<sequence length="418" mass="43441">MRKHFLAMAAAGLALTMTACGGGAGPADTTAPSASTDTTATAETSAPMEDAGTLTLWADENRVDSFKALGEKFKTSTGVTLDVVEKPTADVKTDFIAQAPTGEGPDLIVGAHDWVGDLVKNGVIAPVELGDKVSGFSETSIQGFTMDGSLYGVPYAIENIALVRNNKLAAETPATFDELVAQGKSSGAEFPILIQQGAEGDAYHLYPLQSSFGAPVFTTGDNGEYTGELGMGGENGAKFAAYLKKLADDKVLSAAIGGDQAKQAFLDGKSPYMITGPWNIADFEKAGIDFSVLPVPSAGGQPSQPFLGIQGVYLSSKSENALLANQFLDYMTTPEAQTTMYELAGRTPALTESADAVDDKVLAGFGEAGKDGQPMPSIPEMGAVWTFWGAAQISIIDGTAKDPAAAWKTMITNIEGAF</sequence>
<proteinExistence type="inferred from homology"/>
<feature type="region of interest" description="Disordered" evidence="5">
    <location>
        <begin position="24"/>
        <end position="49"/>
    </location>
</feature>
<evidence type="ECO:0000256" key="6">
    <source>
        <dbReference type="SAM" id="SignalP"/>
    </source>
</evidence>
<evidence type="ECO:0000313" key="8">
    <source>
        <dbReference type="Proteomes" id="UP000275256"/>
    </source>
</evidence>
<evidence type="ECO:0000256" key="5">
    <source>
        <dbReference type="SAM" id="MobiDB-lite"/>
    </source>
</evidence>
<dbReference type="SUPFAM" id="SSF53850">
    <property type="entry name" value="Periplasmic binding protein-like II"/>
    <property type="match status" value="1"/>
</dbReference>
<dbReference type="InterPro" id="IPR006059">
    <property type="entry name" value="SBP"/>
</dbReference>
<keyword evidence="4 6" id="KW-0732">Signal</keyword>
<keyword evidence="8" id="KW-1185">Reference proteome</keyword>
<comment type="similarity">
    <text evidence="1">Belongs to the bacterial solute-binding protein 1 family.</text>
</comment>
<dbReference type="OrthoDB" id="9766758at2"/>
<dbReference type="GO" id="GO:0015144">
    <property type="term" value="F:carbohydrate transmembrane transporter activity"/>
    <property type="evidence" value="ECO:0007669"/>
    <property type="project" value="InterPro"/>
</dbReference>
<evidence type="ECO:0000313" key="7">
    <source>
        <dbReference type="EMBL" id="RMB60151.1"/>
    </source>
</evidence>
<dbReference type="PANTHER" id="PTHR30061:SF50">
    <property type="entry name" value="MALTOSE_MALTODEXTRIN-BINDING PERIPLASMIC PROTEIN"/>
    <property type="match status" value="1"/>
</dbReference>
<feature type="compositionally biased region" description="Low complexity" evidence="5">
    <location>
        <begin position="26"/>
        <end position="47"/>
    </location>
</feature>
<dbReference type="EMBL" id="REFW01000002">
    <property type="protein sequence ID" value="RMB60151.1"/>
    <property type="molecule type" value="Genomic_DNA"/>
</dbReference>
<evidence type="ECO:0000256" key="4">
    <source>
        <dbReference type="ARBA" id="ARBA00022729"/>
    </source>
</evidence>
<feature type="chain" id="PRO_5039664485" evidence="6">
    <location>
        <begin position="22"/>
        <end position="418"/>
    </location>
</feature>
<name>A0A3M0G546_9ACTN</name>
<evidence type="ECO:0000256" key="2">
    <source>
        <dbReference type="ARBA" id="ARBA00022448"/>
    </source>
</evidence>
<dbReference type="GO" id="GO:1901982">
    <property type="term" value="F:maltose binding"/>
    <property type="evidence" value="ECO:0007669"/>
    <property type="project" value="TreeGrafter"/>
</dbReference>
<evidence type="ECO:0000256" key="1">
    <source>
        <dbReference type="ARBA" id="ARBA00008520"/>
    </source>
</evidence>
<dbReference type="GO" id="GO:0042956">
    <property type="term" value="P:maltodextrin transmembrane transport"/>
    <property type="evidence" value="ECO:0007669"/>
    <property type="project" value="TreeGrafter"/>
</dbReference>
<protein>
    <submittedName>
        <fullName evidence="7">Maltose ABC transporter substrate-binding protein</fullName>
    </submittedName>
</protein>
<dbReference type="Pfam" id="PF13416">
    <property type="entry name" value="SBP_bac_8"/>
    <property type="match status" value="1"/>
</dbReference>
<organism evidence="7 8">
    <name type="scientific">Tessaracoccus antarcticus</name>
    <dbReference type="NCBI Taxonomy" id="2479848"/>
    <lineage>
        <taxon>Bacteria</taxon>
        <taxon>Bacillati</taxon>
        <taxon>Actinomycetota</taxon>
        <taxon>Actinomycetes</taxon>
        <taxon>Propionibacteriales</taxon>
        <taxon>Propionibacteriaceae</taxon>
        <taxon>Tessaracoccus</taxon>
    </lineage>
</organism>
<dbReference type="AlphaFoldDB" id="A0A3M0G546"/>
<dbReference type="PRINTS" id="PR00181">
    <property type="entry name" value="MALTOSEBP"/>
</dbReference>
<dbReference type="InterPro" id="IPR006060">
    <property type="entry name" value="Maltose/Cyclodextrin-bd"/>
</dbReference>
<dbReference type="Gene3D" id="3.40.190.10">
    <property type="entry name" value="Periplasmic binding protein-like II"/>
    <property type="match status" value="2"/>
</dbReference>
<comment type="caution">
    <text evidence="7">The sequence shown here is derived from an EMBL/GenBank/DDBJ whole genome shotgun (WGS) entry which is preliminary data.</text>
</comment>
<evidence type="ECO:0000256" key="3">
    <source>
        <dbReference type="ARBA" id="ARBA00022597"/>
    </source>
</evidence>
<dbReference type="RefSeq" id="WP_121901631.1">
    <property type="nucleotide sequence ID" value="NZ_REFW01000002.1"/>
</dbReference>
<feature type="signal peptide" evidence="6">
    <location>
        <begin position="1"/>
        <end position="21"/>
    </location>
</feature>
<dbReference type="PROSITE" id="PS51257">
    <property type="entry name" value="PROKAR_LIPOPROTEIN"/>
    <property type="match status" value="1"/>
</dbReference>
<dbReference type="PANTHER" id="PTHR30061">
    <property type="entry name" value="MALTOSE-BINDING PERIPLASMIC PROTEIN"/>
    <property type="match status" value="1"/>
</dbReference>
<accession>A0A3M0G546</accession>
<dbReference type="GO" id="GO:0055052">
    <property type="term" value="C:ATP-binding cassette (ABC) transporter complex, substrate-binding subunit-containing"/>
    <property type="evidence" value="ECO:0007669"/>
    <property type="project" value="TreeGrafter"/>
</dbReference>
<gene>
    <name evidence="7" type="ORF">EAX62_10700</name>
</gene>